<evidence type="ECO:0000256" key="8">
    <source>
        <dbReference type="ARBA" id="ARBA00022777"/>
    </source>
</evidence>
<dbReference type="Pfam" id="PF01219">
    <property type="entry name" value="DAGK_prokar"/>
    <property type="match status" value="1"/>
</dbReference>
<dbReference type="AlphaFoldDB" id="A0A1G1WPS9"/>
<feature type="transmembrane region" description="Helical" evidence="19">
    <location>
        <begin position="93"/>
        <end position="113"/>
    </location>
</feature>
<protein>
    <recommendedName>
        <fullName evidence="22">Diacylglycerol kinase</fullName>
    </recommendedName>
</protein>
<dbReference type="InterPro" id="IPR033717">
    <property type="entry name" value="UDPK"/>
</dbReference>
<evidence type="ECO:0000256" key="16">
    <source>
        <dbReference type="PIRSR" id="PIRSR600829-2"/>
    </source>
</evidence>
<evidence type="ECO:0008006" key="22">
    <source>
        <dbReference type="Google" id="ProtNLM"/>
    </source>
</evidence>
<organism evidence="20 21">
    <name type="scientific">Candidatus Woykebacteria bacterium RIFCSPHIGHO2_02_FULL_43_16b</name>
    <dbReference type="NCBI Taxonomy" id="1802601"/>
    <lineage>
        <taxon>Bacteria</taxon>
        <taxon>Candidatus Woykeibacteriota</taxon>
    </lineage>
</organism>
<keyword evidence="18" id="KW-0460">Magnesium</keyword>
<dbReference type="CDD" id="cd14265">
    <property type="entry name" value="UDPK_IM_like"/>
    <property type="match status" value="1"/>
</dbReference>
<dbReference type="Gene3D" id="1.10.287.3610">
    <property type="match status" value="1"/>
</dbReference>
<evidence type="ECO:0000256" key="5">
    <source>
        <dbReference type="ARBA" id="ARBA00022679"/>
    </source>
</evidence>
<dbReference type="GO" id="GO:0005524">
    <property type="term" value="F:ATP binding"/>
    <property type="evidence" value="ECO:0007669"/>
    <property type="project" value="UniProtKB-KW"/>
</dbReference>
<dbReference type="Proteomes" id="UP000177821">
    <property type="component" value="Unassembled WGS sequence"/>
</dbReference>
<evidence type="ECO:0000256" key="9">
    <source>
        <dbReference type="ARBA" id="ARBA00022840"/>
    </source>
</evidence>
<evidence type="ECO:0000313" key="20">
    <source>
        <dbReference type="EMBL" id="OGY29703.1"/>
    </source>
</evidence>
<evidence type="ECO:0000256" key="13">
    <source>
        <dbReference type="ARBA" id="ARBA00023209"/>
    </source>
</evidence>
<keyword evidence="12 19" id="KW-0472">Membrane</keyword>
<dbReference type="PANTHER" id="PTHR34299">
    <property type="entry name" value="DIACYLGLYCEROL KINASE"/>
    <property type="match status" value="1"/>
</dbReference>
<keyword evidence="6 19" id="KW-0812">Transmembrane</keyword>
<dbReference type="GO" id="GO:0008654">
    <property type="term" value="P:phospholipid biosynthetic process"/>
    <property type="evidence" value="ECO:0007669"/>
    <property type="project" value="UniProtKB-KW"/>
</dbReference>
<keyword evidence="5" id="KW-0808">Transferase</keyword>
<feature type="binding site" evidence="18">
    <location>
        <position position="73"/>
    </location>
    <ligand>
        <name>a divalent metal cation</name>
        <dbReference type="ChEBI" id="CHEBI:60240"/>
    </ligand>
</feature>
<proteinExistence type="inferred from homology"/>
<keyword evidence="7 17" id="KW-0547">Nucleotide-binding</keyword>
<evidence type="ECO:0000256" key="15">
    <source>
        <dbReference type="PIRSR" id="PIRSR600829-1"/>
    </source>
</evidence>
<keyword evidence="3" id="KW-1003">Cell membrane</keyword>
<dbReference type="GO" id="GO:0016301">
    <property type="term" value="F:kinase activity"/>
    <property type="evidence" value="ECO:0007669"/>
    <property type="project" value="UniProtKB-KW"/>
</dbReference>
<dbReference type="PANTHER" id="PTHR34299:SF1">
    <property type="entry name" value="DIACYLGLYCEROL KINASE"/>
    <property type="match status" value="1"/>
</dbReference>
<dbReference type="EMBL" id="MHCX01000016">
    <property type="protein sequence ID" value="OGY29703.1"/>
    <property type="molecule type" value="Genomic_DNA"/>
</dbReference>
<evidence type="ECO:0000256" key="3">
    <source>
        <dbReference type="ARBA" id="ARBA00022475"/>
    </source>
</evidence>
<evidence type="ECO:0000256" key="12">
    <source>
        <dbReference type="ARBA" id="ARBA00023136"/>
    </source>
</evidence>
<evidence type="ECO:0000256" key="19">
    <source>
        <dbReference type="SAM" id="Phobius"/>
    </source>
</evidence>
<feature type="active site" description="Proton acceptor" evidence="15">
    <location>
        <position position="66"/>
    </location>
</feature>
<keyword evidence="4" id="KW-0444">Lipid biosynthesis</keyword>
<keyword evidence="9 17" id="KW-0067">ATP-binding</keyword>
<feature type="binding site" evidence="17">
    <location>
        <position position="73"/>
    </location>
    <ligand>
        <name>ATP</name>
        <dbReference type="ChEBI" id="CHEBI:30616"/>
    </ligand>
</feature>
<comment type="subcellular location">
    <subcellularLocation>
        <location evidence="1">Cell membrane</location>
        <topology evidence="1">Multi-pass membrane protein</topology>
    </subcellularLocation>
</comment>
<evidence type="ECO:0000256" key="2">
    <source>
        <dbReference type="ARBA" id="ARBA00005967"/>
    </source>
</evidence>
<keyword evidence="11" id="KW-0443">Lipid metabolism</keyword>
<evidence type="ECO:0000256" key="10">
    <source>
        <dbReference type="ARBA" id="ARBA00022989"/>
    </source>
</evidence>
<dbReference type="InterPro" id="IPR036945">
    <property type="entry name" value="DAGK_sf"/>
</dbReference>
<evidence type="ECO:0000256" key="14">
    <source>
        <dbReference type="ARBA" id="ARBA00023264"/>
    </source>
</evidence>
<feature type="transmembrane region" description="Helical" evidence="19">
    <location>
        <begin position="53"/>
        <end position="72"/>
    </location>
</feature>
<evidence type="ECO:0000256" key="18">
    <source>
        <dbReference type="PIRSR" id="PIRSR600829-4"/>
    </source>
</evidence>
<feature type="transmembrane region" description="Helical" evidence="19">
    <location>
        <begin position="30"/>
        <end position="47"/>
    </location>
</feature>
<dbReference type="GO" id="GO:0046872">
    <property type="term" value="F:metal ion binding"/>
    <property type="evidence" value="ECO:0007669"/>
    <property type="project" value="UniProtKB-KW"/>
</dbReference>
<feature type="binding site" evidence="17">
    <location>
        <begin position="91"/>
        <end position="92"/>
    </location>
    <ligand>
        <name>ATP</name>
        <dbReference type="ChEBI" id="CHEBI:30616"/>
    </ligand>
</feature>
<keyword evidence="13" id="KW-0594">Phospholipid biosynthesis</keyword>
<evidence type="ECO:0000256" key="7">
    <source>
        <dbReference type="ARBA" id="ARBA00022741"/>
    </source>
</evidence>
<evidence type="ECO:0000256" key="1">
    <source>
        <dbReference type="ARBA" id="ARBA00004651"/>
    </source>
</evidence>
<keyword evidence="8" id="KW-0418">Kinase</keyword>
<reference evidence="20 21" key="1">
    <citation type="journal article" date="2016" name="Nat. Commun.">
        <title>Thousands of microbial genomes shed light on interconnected biogeochemical processes in an aquifer system.</title>
        <authorList>
            <person name="Anantharaman K."/>
            <person name="Brown C.T."/>
            <person name="Hug L.A."/>
            <person name="Sharon I."/>
            <person name="Castelle C.J."/>
            <person name="Probst A.J."/>
            <person name="Thomas B.C."/>
            <person name="Singh A."/>
            <person name="Wilkins M.J."/>
            <person name="Karaoz U."/>
            <person name="Brodie E.L."/>
            <person name="Williams K.H."/>
            <person name="Hubbard S.S."/>
            <person name="Banfield J.F."/>
        </authorList>
    </citation>
    <scope>NUCLEOTIDE SEQUENCE [LARGE SCALE GENOMIC DNA]</scope>
</reference>
<feature type="binding site" evidence="17">
    <location>
        <position position="13"/>
    </location>
    <ligand>
        <name>ATP</name>
        <dbReference type="ChEBI" id="CHEBI:30616"/>
    </ligand>
</feature>
<dbReference type="GO" id="GO:0005886">
    <property type="term" value="C:plasma membrane"/>
    <property type="evidence" value="ECO:0007669"/>
    <property type="project" value="UniProtKB-SubCell"/>
</dbReference>
<keyword evidence="14" id="KW-1208">Phospholipid metabolism</keyword>
<comment type="caution">
    <text evidence="20">The sequence shown here is derived from an EMBL/GenBank/DDBJ whole genome shotgun (WGS) entry which is preliminary data.</text>
</comment>
<feature type="binding site" evidence="16">
    <location>
        <position position="66"/>
    </location>
    <ligand>
        <name>substrate</name>
    </ligand>
</feature>
<comment type="cofactor">
    <cofactor evidence="18">
        <name>Mg(2+)</name>
        <dbReference type="ChEBI" id="CHEBI:18420"/>
    </cofactor>
    <text evidence="18">Mn(2+), Zn(2+), Cd(2+) and Co(2+) support activity to lesser extents.</text>
</comment>
<comment type="similarity">
    <text evidence="2">Belongs to the bacterial diacylglycerol kinase family.</text>
</comment>
<dbReference type="InterPro" id="IPR000829">
    <property type="entry name" value="DAGK"/>
</dbReference>
<gene>
    <name evidence="20" type="ORF">A3J50_02045</name>
</gene>
<sequence>MLKLPAHHISFKYAFEGWLYAFRTQPNFRIHTYGAIVAVTLGFLLGLTKTEWLILLLTIFLVFIVELINTSIEATSDLITTSHNPVAKAAKDTAAGAVLMMALCAVVVGYFLFWEKLLRFFGF</sequence>
<name>A0A1G1WPS9_9BACT</name>
<accession>A0A1G1WPS9</accession>
<evidence type="ECO:0000256" key="4">
    <source>
        <dbReference type="ARBA" id="ARBA00022516"/>
    </source>
</evidence>
<evidence type="ECO:0000256" key="6">
    <source>
        <dbReference type="ARBA" id="ARBA00022692"/>
    </source>
</evidence>
<evidence type="ECO:0000313" key="21">
    <source>
        <dbReference type="Proteomes" id="UP000177821"/>
    </source>
</evidence>
<evidence type="ECO:0000256" key="17">
    <source>
        <dbReference type="PIRSR" id="PIRSR600829-3"/>
    </source>
</evidence>
<keyword evidence="18" id="KW-0479">Metal-binding</keyword>
<evidence type="ECO:0000256" key="11">
    <source>
        <dbReference type="ARBA" id="ARBA00023098"/>
    </source>
</evidence>
<keyword evidence="10 19" id="KW-1133">Transmembrane helix</keyword>